<dbReference type="Proteomes" id="UP000054217">
    <property type="component" value="Unassembled WGS sequence"/>
</dbReference>
<dbReference type="AlphaFoldDB" id="A0A0C3K332"/>
<evidence type="ECO:0000313" key="2">
    <source>
        <dbReference type="EMBL" id="KIO03907.1"/>
    </source>
</evidence>
<evidence type="ECO:0000313" key="3">
    <source>
        <dbReference type="Proteomes" id="UP000054217"/>
    </source>
</evidence>
<feature type="region of interest" description="Disordered" evidence="1">
    <location>
        <begin position="58"/>
        <end position="80"/>
    </location>
</feature>
<reference evidence="2 3" key="1">
    <citation type="submission" date="2014-04" db="EMBL/GenBank/DDBJ databases">
        <authorList>
            <consortium name="DOE Joint Genome Institute"/>
            <person name="Kuo A."/>
            <person name="Kohler A."/>
            <person name="Costa M.D."/>
            <person name="Nagy L.G."/>
            <person name="Floudas D."/>
            <person name="Copeland A."/>
            <person name="Barry K.W."/>
            <person name="Cichocki N."/>
            <person name="Veneault-Fourrey C."/>
            <person name="LaButti K."/>
            <person name="Lindquist E.A."/>
            <person name="Lipzen A."/>
            <person name="Lundell T."/>
            <person name="Morin E."/>
            <person name="Murat C."/>
            <person name="Sun H."/>
            <person name="Tunlid A."/>
            <person name="Henrissat B."/>
            <person name="Grigoriev I.V."/>
            <person name="Hibbett D.S."/>
            <person name="Martin F."/>
            <person name="Nordberg H.P."/>
            <person name="Cantor M.N."/>
            <person name="Hua S.X."/>
        </authorList>
    </citation>
    <scope>NUCLEOTIDE SEQUENCE [LARGE SCALE GENOMIC DNA]</scope>
    <source>
        <strain evidence="2 3">Marx 270</strain>
    </source>
</reference>
<sequence length="80" mass="9234">MEAISQRYWRKPQTIPGAHARASRCCWGFRGTIVSFSPDNLGVCEKLRLAPTHSDGRRRRRVLSHRLFKSDPRPHYGEGD</sequence>
<accession>A0A0C3K332</accession>
<feature type="compositionally biased region" description="Basic residues" evidence="1">
    <location>
        <begin position="58"/>
        <end position="67"/>
    </location>
</feature>
<organism evidence="2 3">
    <name type="scientific">Pisolithus tinctorius Marx 270</name>
    <dbReference type="NCBI Taxonomy" id="870435"/>
    <lineage>
        <taxon>Eukaryota</taxon>
        <taxon>Fungi</taxon>
        <taxon>Dikarya</taxon>
        <taxon>Basidiomycota</taxon>
        <taxon>Agaricomycotina</taxon>
        <taxon>Agaricomycetes</taxon>
        <taxon>Agaricomycetidae</taxon>
        <taxon>Boletales</taxon>
        <taxon>Sclerodermatineae</taxon>
        <taxon>Pisolithaceae</taxon>
        <taxon>Pisolithus</taxon>
    </lineage>
</organism>
<keyword evidence="3" id="KW-1185">Reference proteome</keyword>
<gene>
    <name evidence="2" type="ORF">M404DRAFT_1001079</name>
</gene>
<dbReference type="HOGENOM" id="CLU_2596675_0_0_1"/>
<evidence type="ECO:0000256" key="1">
    <source>
        <dbReference type="SAM" id="MobiDB-lite"/>
    </source>
</evidence>
<proteinExistence type="predicted"/>
<dbReference type="InParanoid" id="A0A0C3K332"/>
<feature type="compositionally biased region" description="Basic and acidic residues" evidence="1">
    <location>
        <begin position="68"/>
        <end position="80"/>
    </location>
</feature>
<feature type="non-terminal residue" evidence="2">
    <location>
        <position position="80"/>
    </location>
</feature>
<reference evidence="3" key="2">
    <citation type="submission" date="2015-01" db="EMBL/GenBank/DDBJ databases">
        <title>Evolutionary Origins and Diversification of the Mycorrhizal Mutualists.</title>
        <authorList>
            <consortium name="DOE Joint Genome Institute"/>
            <consortium name="Mycorrhizal Genomics Consortium"/>
            <person name="Kohler A."/>
            <person name="Kuo A."/>
            <person name="Nagy L.G."/>
            <person name="Floudas D."/>
            <person name="Copeland A."/>
            <person name="Barry K.W."/>
            <person name="Cichocki N."/>
            <person name="Veneault-Fourrey C."/>
            <person name="LaButti K."/>
            <person name="Lindquist E.A."/>
            <person name="Lipzen A."/>
            <person name="Lundell T."/>
            <person name="Morin E."/>
            <person name="Murat C."/>
            <person name="Riley R."/>
            <person name="Ohm R."/>
            <person name="Sun H."/>
            <person name="Tunlid A."/>
            <person name="Henrissat B."/>
            <person name="Grigoriev I.V."/>
            <person name="Hibbett D.S."/>
            <person name="Martin F."/>
        </authorList>
    </citation>
    <scope>NUCLEOTIDE SEQUENCE [LARGE SCALE GENOMIC DNA]</scope>
    <source>
        <strain evidence="3">Marx 270</strain>
    </source>
</reference>
<name>A0A0C3K332_PISTI</name>
<dbReference type="EMBL" id="KN831974">
    <property type="protein sequence ID" value="KIO03907.1"/>
    <property type="molecule type" value="Genomic_DNA"/>
</dbReference>
<protein>
    <submittedName>
        <fullName evidence="2">Uncharacterized protein</fullName>
    </submittedName>
</protein>